<dbReference type="PANTHER" id="PTHR46145">
    <property type="entry name" value="HEPARANASE"/>
    <property type="match status" value="1"/>
</dbReference>
<dbReference type="PANTHER" id="PTHR46145:SF4">
    <property type="entry name" value="HEPARANASE"/>
    <property type="match status" value="1"/>
</dbReference>
<dbReference type="Proteomes" id="UP000887540">
    <property type="component" value="Unplaced"/>
</dbReference>
<proteinExistence type="predicted"/>
<evidence type="ECO:0000313" key="1">
    <source>
        <dbReference type="Proteomes" id="UP000887540"/>
    </source>
</evidence>
<dbReference type="Gene3D" id="3.20.20.80">
    <property type="entry name" value="Glycosidases"/>
    <property type="match status" value="1"/>
</dbReference>
<dbReference type="GO" id="GO:0031012">
    <property type="term" value="C:extracellular matrix"/>
    <property type="evidence" value="ECO:0007669"/>
    <property type="project" value="TreeGrafter"/>
</dbReference>
<accession>A0A914CX53</accession>
<name>A0A914CX53_9BILA</name>
<organism evidence="1 2">
    <name type="scientific">Acrobeloides nanus</name>
    <dbReference type="NCBI Taxonomy" id="290746"/>
    <lineage>
        <taxon>Eukaryota</taxon>
        <taxon>Metazoa</taxon>
        <taxon>Ecdysozoa</taxon>
        <taxon>Nematoda</taxon>
        <taxon>Chromadorea</taxon>
        <taxon>Rhabditida</taxon>
        <taxon>Tylenchina</taxon>
        <taxon>Cephalobomorpha</taxon>
        <taxon>Cephaloboidea</taxon>
        <taxon>Cephalobidae</taxon>
        <taxon>Acrobeloides</taxon>
    </lineage>
</organism>
<sequence>MDQYLTSLIPAASLNFTPKWNSETAIDWCSCAKGYSDTFLAGFLWLDKLGLSALYGMEMVLRQCLYGAYFGILNHENKPRNDYWLSFLYKKLVGTQVYGVSFNLVEPKLRLYAASSRK</sequence>
<evidence type="ECO:0000313" key="2">
    <source>
        <dbReference type="WBParaSite" id="ACRNAN_scaffold1583.g20012.t1"/>
    </source>
</evidence>
<reference evidence="2" key="1">
    <citation type="submission" date="2022-11" db="UniProtKB">
        <authorList>
            <consortium name="WormBaseParasite"/>
        </authorList>
    </citation>
    <scope>IDENTIFICATION</scope>
</reference>
<keyword evidence="1" id="KW-1185">Reference proteome</keyword>
<dbReference type="WBParaSite" id="ACRNAN_scaffold1583.g20012.t1">
    <property type="protein sequence ID" value="ACRNAN_scaffold1583.g20012.t1"/>
    <property type="gene ID" value="ACRNAN_scaffold1583.g20012"/>
</dbReference>
<dbReference type="AlphaFoldDB" id="A0A914CX53"/>
<dbReference type="GO" id="GO:0005615">
    <property type="term" value="C:extracellular space"/>
    <property type="evidence" value="ECO:0007669"/>
    <property type="project" value="TreeGrafter"/>
</dbReference>
<protein>
    <submittedName>
        <fullName evidence="2">Uncharacterized protein</fullName>
    </submittedName>
</protein>